<accession>A0AAV2EEG5</accession>
<name>A0AAV2EEG5_9ROSI</name>
<evidence type="ECO:0000313" key="3">
    <source>
        <dbReference type="Proteomes" id="UP001497516"/>
    </source>
</evidence>
<feature type="region of interest" description="Disordered" evidence="1">
    <location>
        <begin position="70"/>
        <end position="94"/>
    </location>
</feature>
<keyword evidence="3" id="KW-1185">Reference proteome</keyword>
<reference evidence="2 3" key="1">
    <citation type="submission" date="2024-04" db="EMBL/GenBank/DDBJ databases">
        <authorList>
            <person name="Fracassetti M."/>
        </authorList>
    </citation>
    <scope>NUCLEOTIDE SEQUENCE [LARGE SCALE GENOMIC DNA]</scope>
</reference>
<dbReference type="AlphaFoldDB" id="A0AAV2EEG5"/>
<dbReference type="Proteomes" id="UP001497516">
    <property type="component" value="Chromosome 4"/>
</dbReference>
<organism evidence="2 3">
    <name type="scientific">Linum trigynum</name>
    <dbReference type="NCBI Taxonomy" id="586398"/>
    <lineage>
        <taxon>Eukaryota</taxon>
        <taxon>Viridiplantae</taxon>
        <taxon>Streptophyta</taxon>
        <taxon>Embryophyta</taxon>
        <taxon>Tracheophyta</taxon>
        <taxon>Spermatophyta</taxon>
        <taxon>Magnoliopsida</taxon>
        <taxon>eudicotyledons</taxon>
        <taxon>Gunneridae</taxon>
        <taxon>Pentapetalae</taxon>
        <taxon>rosids</taxon>
        <taxon>fabids</taxon>
        <taxon>Malpighiales</taxon>
        <taxon>Linaceae</taxon>
        <taxon>Linum</taxon>
    </lineage>
</organism>
<dbReference type="EMBL" id="OZ034817">
    <property type="protein sequence ID" value="CAL1384077.1"/>
    <property type="molecule type" value="Genomic_DNA"/>
</dbReference>
<sequence>MAATASSNLLYCHPPLHLPPSSIQPPTPKGGHLFVSLHLQSHLPAQPPSPYPLHCYARRRRGDSATAGFFAVEEGAGRSPRLRRKEGEKSKTRK</sequence>
<protein>
    <submittedName>
        <fullName evidence="2">Uncharacterized protein</fullName>
    </submittedName>
</protein>
<gene>
    <name evidence="2" type="ORF">LTRI10_LOCUS25311</name>
</gene>
<proteinExistence type="predicted"/>
<evidence type="ECO:0000313" key="2">
    <source>
        <dbReference type="EMBL" id="CAL1384077.1"/>
    </source>
</evidence>
<evidence type="ECO:0000256" key="1">
    <source>
        <dbReference type="SAM" id="MobiDB-lite"/>
    </source>
</evidence>
<feature type="compositionally biased region" description="Basic and acidic residues" evidence="1">
    <location>
        <begin position="85"/>
        <end position="94"/>
    </location>
</feature>